<dbReference type="InterPro" id="IPR029016">
    <property type="entry name" value="GAF-like_dom_sf"/>
</dbReference>
<evidence type="ECO:0000259" key="5">
    <source>
        <dbReference type="PROSITE" id="PS51078"/>
    </source>
</evidence>
<dbReference type="PROSITE" id="PS51078">
    <property type="entry name" value="ICLR_ED"/>
    <property type="match status" value="1"/>
</dbReference>
<dbReference type="RefSeq" id="WP_345249373.1">
    <property type="nucleotide sequence ID" value="NZ_BAABFO010000009.1"/>
</dbReference>
<keyword evidence="7" id="KW-1185">Reference proteome</keyword>
<dbReference type="Pfam" id="PF01614">
    <property type="entry name" value="IclR_C"/>
    <property type="match status" value="1"/>
</dbReference>
<dbReference type="PANTHER" id="PTHR30136">
    <property type="entry name" value="HELIX-TURN-HELIX TRANSCRIPTIONAL REGULATOR, ICLR FAMILY"/>
    <property type="match status" value="1"/>
</dbReference>
<gene>
    <name evidence="6" type="ORF">GCM10023144_22460</name>
</gene>
<dbReference type="InterPro" id="IPR036388">
    <property type="entry name" value="WH-like_DNA-bd_sf"/>
</dbReference>
<dbReference type="InterPro" id="IPR050707">
    <property type="entry name" value="HTH_MetabolicPath_Reg"/>
</dbReference>
<feature type="domain" description="IclR-ED" evidence="5">
    <location>
        <begin position="80"/>
        <end position="264"/>
    </location>
</feature>
<dbReference type="PANTHER" id="PTHR30136:SF39">
    <property type="entry name" value="TRANSCRIPTIONAL REGULATORY PROTEIN"/>
    <property type="match status" value="1"/>
</dbReference>
<protein>
    <submittedName>
        <fullName evidence="6">IclR family transcriptional regulator</fullName>
    </submittedName>
</protein>
<organism evidence="6 7">
    <name type="scientific">Pigmentiphaga soli</name>
    <dbReference type="NCBI Taxonomy" id="1007095"/>
    <lineage>
        <taxon>Bacteria</taxon>
        <taxon>Pseudomonadati</taxon>
        <taxon>Pseudomonadota</taxon>
        <taxon>Betaproteobacteria</taxon>
        <taxon>Burkholderiales</taxon>
        <taxon>Alcaligenaceae</taxon>
        <taxon>Pigmentiphaga</taxon>
    </lineage>
</organism>
<dbReference type="InterPro" id="IPR036390">
    <property type="entry name" value="WH_DNA-bd_sf"/>
</dbReference>
<dbReference type="SMART" id="SM00346">
    <property type="entry name" value="HTH_ICLR"/>
    <property type="match status" value="1"/>
</dbReference>
<evidence type="ECO:0000256" key="1">
    <source>
        <dbReference type="ARBA" id="ARBA00023015"/>
    </source>
</evidence>
<comment type="caution">
    <text evidence="6">The sequence shown here is derived from an EMBL/GenBank/DDBJ whole genome shotgun (WGS) entry which is preliminary data.</text>
</comment>
<dbReference type="EMBL" id="BAABFO010000009">
    <property type="protein sequence ID" value="GAA4332447.1"/>
    <property type="molecule type" value="Genomic_DNA"/>
</dbReference>
<dbReference type="PROSITE" id="PS51077">
    <property type="entry name" value="HTH_ICLR"/>
    <property type="match status" value="1"/>
</dbReference>
<dbReference type="SUPFAM" id="SSF46785">
    <property type="entry name" value="Winged helix' DNA-binding domain"/>
    <property type="match status" value="1"/>
</dbReference>
<dbReference type="Gene3D" id="3.30.450.40">
    <property type="match status" value="1"/>
</dbReference>
<dbReference type="Pfam" id="PF09339">
    <property type="entry name" value="HTH_IclR"/>
    <property type="match status" value="1"/>
</dbReference>
<dbReference type="InterPro" id="IPR014757">
    <property type="entry name" value="Tscrpt_reg_IclR_C"/>
</dbReference>
<dbReference type="Gene3D" id="1.10.10.10">
    <property type="entry name" value="Winged helix-like DNA-binding domain superfamily/Winged helix DNA-binding domain"/>
    <property type="match status" value="1"/>
</dbReference>
<proteinExistence type="predicted"/>
<name>A0ABP8H0I5_9BURK</name>
<evidence type="ECO:0000256" key="3">
    <source>
        <dbReference type="ARBA" id="ARBA00023163"/>
    </source>
</evidence>
<evidence type="ECO:0000259" key="4">
    <source>
        <dbReference type="PROSITE" id="PS51077"/>
    </source>
</evidence>
<sequence>MRPGGDAPAANAAAGTQTVQRAFTLLRIITKNNSLGSRLVDLYTRSGLERPTVHRILQGMLAEQVVRQDRQSKRYYLGPLIYEMGLAAAPKAALRDIVHPYMKSLARYTGDTVFMTVRSGFDGVCVARAEGAFPLKVHMIEVGLHRPLNVGAGGLALLSALPDDEIRRVAQVNVERTRKKDPSFSASVLRANVAATRRRGFAVNKALDTPRVMAVGVAARYPDATPALGLSISTLASRFSKGWQDMAVRCLKEAVQSIEADLARQDEGG</sequence>
<keyword evidence="2" id="KW-0238">DNA-binding</keyword>
<evidence type="ECO:0000313" key="6">
    <source>
        <dbReference type="EMBL" id="GAA4332447.1"/>
    </source>
</evidence>
<keyword evidence="1" id="KW-0805">Transcription regulation</keyword>
<accession>A0ABP8H0I5</accession>
<evidence type="ECO:0000256" key="2">
    <source>
        <dbReference type="ARBA" id="ARBA00023125"/>
    </source>
</evidence>
<reference evidence="7" key="1">
    <citation type="journal article" date="2019" name="Int. J. Syst. Evol. Microbiol.">
        <title>The Global Catalogue of Microorganisms (GCM) 10K type strain sequencing project: providing services to taxonomists for standard genome sequencing and annotation.</title>
        <authorList>
            <consortium name="The Broad Institute Genomics Platform"/>
            <consortium name="The Broad Institute Genome Sequencing Center for Infectious Disease"/>
            <person name="Wu L."/>
            <person name="Ma J."/>
        </authorList>
    </citation>
    <scope>NUCLEOTIDE SEQUENCE [LARGE SCALE GENOMIC DNA]</scope>
    <source>
        <strain evidence="7">JCM 17666</strain>
    </source>
</reference>
<dbReference type="SUPFAM" id="SSF55781">
    <property type="entry name" value="GAF domain-like"/>
    <property type="match status" value="1"/>
</dbReference>
<evidence type="ECO:0000313" key="7">
    <source>
        <dbReference type="Proteomes" id="UP001501671"/>
    </source>
</evidence>
<dbReference type="Proteomes" id="UP001501671">
    <property type="component" value="Unassembled WGS sequence"/>
</dbReference>
<dbReference type="InterPro" id="IPR005471">
    <property type="entry name" value="Tscrpt_reg_IclR_N"/>
</dbReference>
<keyword evidence="3" id="KW-0804">Transcription</keyword>
<feature type="domain" description="HTH iclR-type" evidence="4">
    <location>
        <begin position="16"/>
        <end position="79"/>
    </location>
</feature>